<comment type="caution">
    <text evidence="2">The sequence shown here is derived from an EMBL/GenBank/DDBJ whole genome shotgun (WGS) entry which is preliminary data.</text>
</comment>
<gene>
    <name evidence="2" type="ORF">HMPREF0080_01581</name>
</gene>
<organism evidence="2 3">
    <name type="scientific">Anaeroglobus geminatus F0357</name>
    <dbReference type="NCBI Taxonomy" id="861450"/>
    <lineage>
        <taxon>Bacteria</taxon>
        <taxon>Bacillati</taxon>
        <taxon>Bacillota</taxon>
        <taxon>Negativicutes</taxon>
        <taxon>Veillonellales</taxon>
        <taxon>Veillonellaceae</taxon>
        <taxon>Anaeroglobus</taxon>
    </lineage>
</organism>
<accession>G9YIT7</accession>
<dbReference type="HOGENOM" id="CLU_028523_1_0_9"/>
<dbReference type="PANTHER" id="PTHR36566:SF1">
    <property type="entry name" value="PYRIDINIUM-3,5-BISTHIOCARBOXYLIC ACID MONONUCLEOTIDE NICKEL INSERTION PROTEIN"/>
    <property type="match status" value="1"/>
</dbReference>
<dbReference type="PANTHER" id="PTHR36566">
    <property type="entry name" value="NICKEL INSERTION PROTEIN-RELATED"/>
    <property type="match status" value="1"/>
</dbReference>
<sequence>MRFGLCANIIVKDDRQEEWILKTLYLDCFSGISGNMFVGMLLQAGIPFDELKETFSGIRLDGYSLICESVNKMGIQAIYYNVCLVHEAKHYSHYDHVHSYSVGIHHFLARLCGHKHDHHHVHRKLKDIRAVIETASLSAQVKEKSLAVFRVLAEAEGKVHGMPPEEVHFHEVGAVDCILDIVGTVWALERLGIKQIGISPLHVGSGFVQCAHGRMPVPAPATAELLAGLPFYSGTIGGELVTPTGAALVRVLATYAGPRPEGFVHEKVAYGAGTKDLSIPNVLRGYIGTGKAFNTV</sequence>
<evidence type="ECO:0000313" key="3">
    <source>
        <dbReference type="Proteomes" id="UP000005481"/>
    </source>
</evidence>
<dbReference type="EMBL" id="AGCJ01000071">
    <property type="protein sequence ID" value="EHM39230.1"/>
    <property type="molecule type" value="Genomic_DNA"/>
</dbReference>
<keyword evidence="1" id="KW-0533">Nickel</keyword>
<dbReference type="Pfam" id="PF01969">
    <property type="entry name" value="Ni_insertion"/>
    <property type="match status" value="1"/>
</dbReference>
<dbReference type="STRING" id="861450.HMPREF0080_01581"/>
<evidence type="ECO:0000256" key="1">
    <source>
        <dbReference type="ARBA" id="ARBA00022596"/>
    </source>
</evidence>
<keyword evidence="3" id="KW-1185">Reference proteome</keyword>
<reference evidence="2 3" key="1">
    <citation type="submission" date="2011-08" db="EMBL/GenBank/DDBJ databases">
        <authorList>
            <person name="Weinstock G."/>
            <person name="Sodergren E."/>
            <person name="Clifton S."/>
            <person name="Fulton L."/>
            <person name="Fulton B."/>
            <person name="Courtney L."/>
            <person name="Fronick C."/>
            <person name="Harrison M."/>
            <person name="Strong C."/>
            <person name="Farmer C."/>
            <person name="Delahaunty K."/>
            <person name="Markovic C."/>
            <person name="Hall O."/>
            <person name="Minx P."/>
            <person name="Tomlinson C."/>
            <person name="Mitreva M."/>
            <person name="Hou S."/>
            <person name="Chen J."/>
            <person name="Wollam A."/>
            <person name="Pepin K.H."/>
            <person name="Johnson M."/>
            <person name="Bhonagiri V."/>
            <person name="Zhang X."/>
            <person name="Suruliraj S."/>
            <person name="Warren W."/>
            <person name="Chinwalla A."/>
            <person name="Mardis E.R."/>
            <person name="Wilson R.K."/>
        </authorList>
    </citation>
    <scope>NUCLEOTIDE SEQUENCE [LARGE SCALE GENOMIC DNA]</scope>
    <source>
        <strain evidence="2 3">F0357</strain>
    </source>
</reference>
<dbReference type="AlphaFoldDB" id="G9YIT7"/>
<evidence type="ECO:0000313" key="2">
    <source>
        <dbReference type="EMBL" id="EHM39230.1"/>
    </source>
</evidence>
<dbReference type="Proteomes" id="UP000005481">
    <property type="component" value="Unassembled WGS sequence"/>
</dbReference>
<proteinExistence type="predicted"/>
<dbReference type="InterPro" id="IPR002822">
    <property type="entry name" value="Ni_insertion"/>
</dbReference>
<dbReference type="eggNOG" id="COG1641">
    <property type="taxonomic scope" value="Bacteria"/>
</dbReference>
<name>G9YIT7_9FIRM</name>
<protein>
    <submittedName>
        <fullName evidence="2">TIGR00299 family protein</fullName>
    </submittedName>
</protein>